<proteinExistence type="predicted"/>
<organism evidence="1 2">
    <name type="scientific">Vibrio phage 5 TSL-2019</name>
    <dbReference type="NCBI Taxonomy" id="2578086"/>
    <lineage>
        <taxon>Viruses</taxon>
        <taxon>Duplodnaviria</taxon>
        <taxon>Heunggongvirae</taxon>
        <taxon>Uroviricota</taxon>
        <taxon>Caudoviricetes</taxon>
        <taxon>Chimalliviridae</taxon>
        <taxon>Gorgonvirinae</taxon>
        <taxon>Aphroditevirus</taxon>
        <taxon>Aphroditevirus USC1</taxon>
    </lineage>
</organism>
<accession>A0A513SPM1</accession>
<dbReference type="EMBL" id="MK358448">
    <property type="protein sequence ID" value="QCW23123.1"/>
    <property type="molecule type" value="Genomic_DNA"/>
</dbReference>
<name>A0A513SPM1_9CAUD</name>
<reference evidence="1 2" key="1">
    <citation type="submission" date="2019-01" db="EMBL/GenBank/DDBJ databases">
        <authorList>
            <person name="Le T.S."/>
            <person name="Kurtboke I."/>
        </authorList>
    </citation>
    <scope>NUCLEOTIDE SEQUENCE [LARGE SCALE GENOMIC DNA]</scope>
</reference>
<evidence type="ECO:0000313" key="2">
    <source>
        <dbReference type="Proteomes" id="UP000316194"/>
    </source>
</evidence>
<sequence>MSTNLNIWIYDNLNPDDYKDVRAFNRQDYVYCQMEYDTHSEASLYIGDTRDHRVPVVVMEQLRPEVFLSHLNKLVEQQRERIIVFVPDYPELLEVLDKNNYSYHPASGD</sequence>
<evidence type="ECO:0000313" key="1">
    <source>
        <dbReference type="EMBL" id="QCW23123.1"/>
    </source>
</evidence>
<dbReference type="Proteomes" id="UP000316194">
    <property type="component" value="Segment"/>
</dbReference>
<protein>
    <submittedName>
        <fullName evidence="1">Uncharacterized protein</fullName>
    </submittedName>
</protein>